<reference evidence="7" key="1">
    <citation type="journal article" date="2022" name="J Glob Antimicrob Resist">
        <title>Comparative analysis of IMP-4- and OXA-58-containing plasmids of three carbapenemase-producing Acinetobacter ursingii strains in the Netherlands.</title>
        <authorList>
            <person name="Hendrickx A.P.A."/>
            <person name="Schade R.P."/>
            <person name="Landman F."/>
            <person name="Bosch T."/>
            <person name="Schouls L.M."/>
            <person name="van Dijk K."/>
        </authorList>
    </citation>
    <scope>NUCLEOTIDE SEQUENCE</scope>
    <source>
        <strain evidence="7">RIVM_C010559</strain>
    </source>
</reference>
<dbReference type="GO" id="GO:0005886">
    <property type="term" value="C:plasma membrane"/>
    <property type="evidence" value="ECO:0007669"/>
    <property type="project" value="UniProtKB-SubCell"/>
</dbReference>
<keyword evidence="2" id="KW-1003">Cell membrane</keyword>
<evidence type="ECO:0000256" key="1">
    <source>
        <dbReference type="ARBA" id="ARBA00004651"/>
    </source>
</evidence>
<proteinExistence type="predicted"/>
<dbReference type="AlphaFoldDB" id="A0AA46NTM7"/>
<protein>
    <submittedName>
        <fullName evidence="7">CidA/LrgA family protein</fullName>
    </submittedName>
</protein>
<evidence type="ECO:0000256" key="5">
    <source>
        <dbReference type="ARBA" id="ARBA00023136"/>
    </source>
</evidence>
<organism evidence="7 8">
    <name type="scientific">Acinetobacter ursingii</name>
    <dbReference type="NCBI Taxonomy" id="108980"/>
    <lineage>
        <taxon>Bacteria</taxon>
        <taxon>Pseudomonadati</taxon>
        <taxon>Pseudomonadota</taxon>
        <taxon>Gammaproteobacteria</taxon>
        <taxon>Moraxellales</taxon>
        <taxon>Moraxellaceae</taxon>
        <taxon>Acinetobacter</taxon>
    </lineage>
</organism>
<feature type="transmembrane region" description="Helical" evidence="6">
    <location>
        <begin position="106"/>
        <end position="128"/>
    </location>
</feature>
<dbReference type="PANTHER" id="PTHR33931:SF2">
    <property type="entry name" value="HOLIN-LIKE PROTEIN CIDA"/>
    <property type="match status" value="1"/>
</dbReference>
<dbReference type="Pfam" id="PF03788">
    <property type="entry name" value="LrgA"/>
    <property type="match status" value="1"/>
</dbReference>
<feature type="transmembrane region" description="Helical" evidence="6">
    <location>
        <begin position="12"/>
        <end position="33"/>
    </location>
</feature>
<comment type="subcellular location">
    <subcellularLocation>
        <location evidence="1">Cell membrane</location>
        <topology evidence="1">Multi-pass membrane protein</topology>
    </subcellularLocation>
</comment>
<evidence type="ECO:0000256" key="3">
    <source>
        <dbReference type="ARBA" id="ARBA00022692"/>
    </source>
</evidence>
<dbReference type="EMBL" id="CP089051">
    <property type="protein sequence ID" value="UYF73219.1"/>
    <property type="molecule type" value="Genomic_DNA"/>
</dbReference>
<dbReference type="InterPro" id="IPR005538">
    <property type="entry name" value="LrgA/CidA"/>
</dbReference>
<dbReference type="Proteomes" id="UP001164064">
    <property type="component" value="Chromosome"/>
</dbReference>
<name>A0AA46NTM7_9GAMM</name>
<feature type="transmembrane region" description="Helical" evidence="6">
    <location>
        <begin position="45"/>
        <end position="64"/>
    </location>
</feature>
<feature type="transmembrane region" description="Helical" evidence="6">
    <location>
        <begin position="76"/>
        <end position="94"/>
    </location>
</feature>
<keyword evidence="3 6" id="KW-0812">Transmembrane</keyword>
<gene>
    <name evidence="7" type="ORF">LSO60_08255</name>
</gene>
<evidence type="ECO:0000313" key="8">
    <source>
        <dbReference type="Proteomes" id="UP001164064"/>
    </source>
</evidence>
<evidence type="ECO:0000256" key="4">
    <source>
        <dbReference type="ARBA" id="ARBA00022989"/>
    </source>
</evidence>
<evidence type="ECO:0000256" key="6">
    <source>
        <dbReference type="SAM" id="Phobius"/>
    </source>
</evidence>
<accession>A0AA46NTM7</accession>
<sequence>MIEFIGDPLSYSSLAYFAKVIIQIGLLLIFWWIGSLLQQALNLPVSAGVIGLFLVLIGLVSGVFKLQWIKTGSDFMLAELVLFFIPCVVGLINYKSLFIAEGWQLITAIVLGTLCVMVFTAYTVHFCFKLESRLKQRSQDKMLHQHELKS</sequence>
<dbReference type="PANTHER" id="PTHR33931">
    <property type="entry name" value="HOLIN-LIKE PROTEIN CIDA-RELATED"/>
    <property type="match status" value="1"/>
</dbReference>
<keyword evidence="4 6" id="KW-1133">Transmembrane helix</keyword>
<keyword evidence="5 6" id="KW-0472">Membrane</keyword>
<evidence type="ECO:0000313" key="7">
    <source>
        <dbReference type="EMBL" id="UYF73219.1"/>
    </source>
</evidence>
<evidence type="ECO:0000256" key="2">
    <source>
        <dbReference type="ARBA" id="ARBA00022475"/>
    </source>
</evidence>